<dbReference type="GO" id="GO:0016829">
    <property type="term" value="F:lyase activity"/>
    <property type="evidence" value="ECO:0007669"/>
    <property type="project" value="UniProtKB-KW"/>
</dbReference>
<sequence length="311" mass="35534">MLIFASGRTDIPAFYSEWFMNRVRAGFVDVRNPYYGEHVSRYKLTRDLVDCFIFCTKNPAPILPYLDELKSRGIGMYFHVTITPYEKDIEPNVPEKSAVMDSFIELSKALGKDRVCWRYDPIFINEKYSVSFHIKAFRAMAEKLRDSTDRCIISFIDLYQKTKKNFPGVKEVSENDQKFLASSLSRIAFENGIKIESCAEKIDLTSCGVEPGACVSRETVEKAAGIHLLPKIGVSLLRKHCLCLPTNDIGAYNSCPHLCKYCYANYDAKLVAKNYALHNPQSSFLLGDSKEDDLVKNARQKSFRDEQLFLF</sequence>
<protein>
    <submittedName>
        <fullName evidence="1">DNA repair photolyase</fullName>
    </submittedName>
</protein>
<evidence type="ECO:0000313" key="2">
    <source>
        <dbReference type="Proteomes" id="UP000518887"/>
    </source>
</evidence>
<name>A0A7W8LL45_9SPIR</name>
<dbReference type="Proteomes" id="UP000518887">
    <property type="component" value="Unassembled WGS sequence"/>
</dbReference>
<accession>A0A7W8LL45</accession>
<dbReference type="Pfam" id="PF08902">
    <property type="entry name" value="DUF1848"/>
    <property type="match status" value="1"/>
</dbReference>
<dbReference type="EMBL" id="JACHFQ010000001">
    <property type="protein sequence ID" value="MBB5225034.1"/>
    <property type="molecule type" value="Genomic_DNA"/>
</dbReference>
<organism evidence="1 2">
    <name type="scientific">Treponema ruminis</name>
    <dbReference type="NCBI Taxonomy" id="744515"/>
    <lineage>
        <taxon>Bacteria</taxon>
        <taxon>Pseudomonadati</taxon>
        <taxon>Spirochaetota</taxon>
        <taxon>Spirochaetia</taxon>
        <taxon>Spirochaetales</taxon>
        <taxon>Treponemataceae</taxon>
        <taxon>Treponema</taxon>
    </lineage>
</organism>
<dbReference type="InterPro" id="IPR014998">
    <property type="entry name" value="DUF1848"/>
</dbReference>
<keyword evidence="2" id="KW-1185">Reference proteome</keyword>
<keyword evidence="1" id="KW-0456">Lyase</keyword>
<gene>
    <name evidence="1" type="ORF">HNP76_000374</name>
</gene>
<dbReference type="AlphaFoldDB" id="A0A7W8LL45"/>
<proteinExistence type="predicted"/>
<dbReference type="RefSeq" id="WP_184656893.1">
    <property type="nucleotide sequence ID" value="NZ_JACHFQ010000001.1"/>
</dbReference>
<evidence type="ECO:0000313" key="1">
    <source>
        <dbReference type="EMBL" id="MBB5225034.1"/>
    </source>
</evidence>
<reference evidence="1 2" key="1">
    <citation type="submission" date="2020-08" db="EMBL/GenBank/DDBJ databases">
        <title>Genomic Encyclopedia of Type Strains, Phase IV (KMG-IV): sequencing the most valuable type-strain genomes for metagenomic binning, comparative biology and taxonomic classification.</title>
        <authorList>
            <person name="Goeker M."/>
        </authorList>
    </citation>
    <scope>NUCLEOTIDE SEQUENCE [LARGE SCALE GENOMIC DNA]</scope>
    <source>
        <strain evidence="1 2">DSM 103462</strain>
    </source>
</reference>
<comment type="caution">
    <text evidence="1">The sequence shown here is derived from an EMBL/GenBank/DDBJ whole genome shotgun (WGS) entry which is preliminary data.</text>
</comment>